<protein>
    <submittedName>
        <fullName evidence="2">Uncharacterized protein</fullName>
    </submittedName>
</protein>
<evidence type="ECO:0000313" key="3">
    <source>
        <dbReference type="Proteomes" id="UP000563524"/>
    </source>
</evidence>
<feature type="transmembrane region" description="Helical" evidence="1">
    <location>
        <begin position="33"/>
        <end position="52"/>
    </location>
</feature>
<keyword evidence="1" id="KW-0472">Membrane</keyword>
<keyword evidence="1" id="KW-0812">Transmembrane</keyword>
<comment type="caution">
    <text evidence="2">The sequence shown here is derived from an EMBL/GenBank/DDBJ whole genome shotgun (WGS) entry which is preliminary data.</text>
</comment>
<sequence>MGGKTKRSYALTGVWGSALAIGVMLIQIGAPDFVSGVVFGLSIGAGIMMVALRS</sequence>
<dbReference type="AlphaFoldDB" id="A0A840I461"/>
<name>A0A840I461_9PROT</name>
<dbReference type="RefSeq" id="WP_183817224.1">
    <property type="nucleotide sequence ID" value="NZ_JACHOB010000002.1"/>
</dbReference>
<evidence type="ECO:0000256" key="1">
    <source>
        <dbReference type="SAM" id="Phobius"/>
    </source>
</evidence>
<dbReference type="EMBL" id="JACHOB010000002">
    <property type="protein sequence ID" value="MBB4659053.1"/>
    <property type="molecule type" value="Genomic_DNA"/>
</dbReference>
<gene>
    <name evidence="2" type="ORF">GGQ59_001567</name>
</gene>
<keyword evidence="3" id="KW-1185">Reference proteome</keyword>
<evidence type="ECO:0000313" key="2">
    <source>
        <dbReference type="EMBL" id="MBB4659053.1"/>
    </source>
</evidence>
<dbReference type="Proteomes" id="UP000563524">
    <property type="component" value="Unassembled WGS sequence"/>
</dbReference>
<feature type="transmembrane region" description="Helical" evidence="1">
    <location>
        <begin position="9"/>
        <end position="27"/>
    </location>
</feature>
<accession>A0A840I461</accession>
<reference evidence="2 3" key="1">
    <citation type="submission" date="2020-08" db="EMBL/GenBank/DDBJ databases">
        <title>Genomic Encyclopedia of Type Strains, Phase IV (KMG-IV): sequencing the most valuable type-strain genomes for metagenomic binning, comparative biology and taxonomic classification.</title>
        <authorList>
            <person name="Goeker M."/>
        </authorList>
    </citation>
    <scope>NUCLEOTIDE SEQUENCE [LARGE SCALE GENOMIC DNA]</scope>
    <source>
        <strain evidence="2 3">DSM 102850</strain>
    </source>
</reference>
<organism evidence="2 3">
    <name type="scientific">Parvularcula dongshanensis</name>
    <dbReference type="NCBI Taxonomy" id="1173995"/>
    <lineage>
        <taxon>Bacteria</taxon>
        <taxon>Pseudomonadati</taxon>
        <taxon>Pseudomonadota</taxon>
        <taxon>Alphaproteobacteria</taxon>
        <taxon>Parvularculales</taxon>
        <taxon>Parvularculaceae</taxon>
        <taxon>Parvularcula</taxon>
    </lineage>
</organism>
<proteinExistence type="predicted"/>
<keyword evidence="1" id="KW-1133">Transmembrane helix</keyword>